<dbReference type="EMBL" id="BGZK01001836">
    <property type="protein sequence ID" value="GBP87116.1"/>
    <property type="molecule type" value="Genomic_DNA"/>
</dbReference>
<gene>
    <name evidence="2" type="ORF">EVAR_59773_1</name>
</gene>
<dbReference type="AlphaFoldDB" id="A0A4C1ZF08"/>
<organism evidence="2 3">
    <name type="scientific">Eumeta variegata</name>
    <name type="common">Bagworm moth</name>
    <name type="synonym">Eumeta japonica</name>
    <dbReference type="NCBI Taxonomy" id="151549"/>
    <lineage>
        <taxon>Eukaryota</taxon>
        <taxon>Metazoa</taxon>
        <taxon>Ecdysozoa</taxon>
        <taxon>Arthropoda</taxon>
        <taxon>Hexapoda</taxon>
        <taxon>Insecta</taxon>
        <taxon>Pterygota</taxon>
        <taxon>Neoptera</taxon>
        <taxon>Endopterygota</taxon>
        <taxon>Lepidoptera</taxon>
        <taxon>Glossata</taxon>
        <taxon>Ditrysia</taxon>
        <taxon>Tineoidea</taxon>
        <taxon>Psychidae</taxon>
        <taxon>Oiketicinae</taxon>
        <taxon>Eumeta</taxon>
    </lineage>
</organism>
<comment type="caution">
    <text evidence="2">The sequence shown here is derived from an EMBL/GenBank/DDBJ whole genome shotgun (WGS) entry which is preliminary data.</text>
</comment>
<sequence length="179" mass="19784">MEIDHNTNKEPTKRPAAARPSGGSAPPIPTPASDDSDLSEFTTVRRKASRPKPQRPAPHGSGRRIHLLPDHPVLQSLKRPTQSETPLPANRLSRFTTSRELEKTVQPTKAAAPRSVTDFRKLSSYLRRSKSLTIPTPKGGTRIPRRPPGSTIPTEEVKEDLLTQDLLAQSVRRITTNRA</sequence>
<feature type="region of interest" description="Disordered" evidence="1">
    <location>
        <begin position="128"/>
        <end position="153"/>
    </location>
</feature>
<dbReference type="Proteomes" id="UP000299102">
    <property type="component" value="Unassembled WGS sequence"/>
</dbReference>
<reference evidence="2 3" key="1">
    <citation type="journal article" date="2019" name="Commun. Biol.">
        <title>The bagworm genome reveals a unique fibroin gene that provides high tensile strength.</title>
        <authorList>
            <person name="Kono N."/>
            <person name="Nakamura H."/>
            <person name="Ohtoshi R."/>
            <person name="Tomita M."/>
            <person name="Numata K."/>
            <person name="Arakawa K."/>
        </authorList>
    </citation>
    <scope>NUCLEOTIDE SEQUENCE [LARGE SCALE GENOMIC DNA]</scope>
</reference>
<feature type="compositionally biased region" description="Basic and acidic residues" evidence="1">
    <location>
        <begin position="1"/>
        <end position="13"/>
    </location>
</feature>
<feature type="compositionally biased region" description="Basic residues" evidence="1">
    <location>
        <begin position="44"/>
        <end position="53"/>
    </location>
</feature>
<proteinExistence type="predicted"/>
<accession>A0A4C1ZF08</accession>
<keyword evidence="3" id="KW-1185">Reference proteome</keyword>
<evidence type="ECO:0000313" key="2">
    <source>
        <dbReference type="EMBL" id="GBP87116.1"/>
    </source>
</evidence>
<name>A0A4C1ZF08_EUMVA</name>
<evidence type="ECO:0000256" key="1">
    <source>
        <dbReference type="SAM" id="MobiDB-lite"/>
    </source>
</evidence>
<protein>
    <submittedName>
        <fullName evidence="2">Uncharacterized protein</fullName>
    </submittedName>
</protein>
<evidence type="ECO:0000313" key="3">
    <source>
        <dbReference type="Proteomes" id="UP000299102"/>
    </source>
</evidence>
<feature type="compositionally biased region" description="Low complexity" evidence="1">
    <location>
        <begin position="14"/>
        <end position="25"/>
    </location>
</feature>
<feature type="region of interest" description="Disordered" evidence="1">
    <location>
        <begin position="1"/>
        <end position="115"/>
    </location>
</feature>